<evidence type="ECO:0000313" key="2">
    <source>
        <dbReference type="EMBL" id="MEU9579679.1"/>
    </source>
</evidence>
<organism evidence="2 3">
    <name type="scientific">Streptomyces chilikensis</name>
    <dbReference type="NCBI Taxonomy" id="1194079"/>
    <lineage>
        <taxon>Bacteria</taxon>
        <taxon>Bacillati</taxon>
        <taxon>Actinomycetota</taxon>
        <taxon>Actinomycetes</taxon>
        <taxon>Kitasatosporales</taxon>
        <taxon>Streptomycetaceae</taxon>
        <taxon>Streptomyces</taxon>
    </lineage>
</organism>
<evidence type="ECO:0000256" key="1">
    <source>
        <dbReference type="SAM" id="MobiDB-lite"/>
    </source>
</evidence>
<keyword evidence="3" id="KW-1185">Reference proteome</keyword>
<dbReference type="EMBL" id="JBEZNA010000053">
    <property type="protein sequence ID" value="MEU9579679.1"/>
    <property type="molecule type" value="Genomic_DNA"/>
</dbReference>
<protein>
    <submittedName>
        <fullName evidence="2">Uncharacterized protein</fullName>
    </submittedName>
</protein>
<evidence type="ECO:0000313" key="3">
    <source>
        <dbReference type="Proteomes" id="UP001551584"/>
    </source>
</evidence>
<dbReference type="InterPro" id="IPR013324">
    <property type="entry name" value="RNA_pol_sigma_r3/r4-like"/>
</dbReference>
<reference evidence="2 3" key="1">
    <citation type="submission" date="2024-06" db="EMBL/GenBank/DDBJ databases">
        <title>The Natural Products Discovery Center: Release of the First 8490 Sequenced Strains for Exploring Actinobacteria Biosynthetic Diversity.</title>
        <authorList>
            <person name="Kalkreuter E."/>
            <person name="Kautsar S.A."/>
            <person name="Yang D."/>
            <person name="Bader C.D."/>
            <person name="Teijaro C.N."/>
            <person name="Fluegel L."/>
            <person name="Davis C.M."/>
            <person name="Simpson J.R."/>
            <person name="Lauterbach L."/>
            <person name="Steele A.D."/>
            <person name="Gui C."/>
            <person name="Meng S."/>
            <person name="Li G."/>
            <person name="Viehrig K."/>
            <person name="Ye F."/>
            <person name="Su P."/>
            <person name="Kiefer A.F."/>
            <person name="Nichols A."/>
            <person name="Cepeda A.J."/>
            <person name="Yan W."/>
            <person name="Fan B."/>
            <person name="Jiang Y."/>
            <person name="Adhikari A."/>
            <person name="Zheng C.-J."/>
            <person name="Schuster L."/>
            <person name="Cowan T.M."/>
            <person name="Smanski M.J."/>
            <person name="Chevrette M.G."/>
            <person name="De Carvalho L.P.S."/>
            <person name="Shen B."/>
        </authorList>
    </citation>
    <scope>NUCLEOTIDE SEQUENCE [LARGE SCALE GENOMIC DNA]</scope>
    <source>
        <strain evidence="2 3">NPDC048117</strain>
    </source>
</reference>
<gene>
    <name evidence="2" type="ORF">AB0D95_20810</name>
</gene>
<dbReference type="InterPro" id="IPR036388">
    <property type="entry name" value="WH-like_DNA-bd_sf"/>
</dbReference>
<comment type="caution">
    <text evidence="2">The sequence shown here is derived from an EMBL/GenBank/DDBJ whole genome shotgun (WGS) entry which is preliminary data.</text>
</comment>
<name>A0ABV3EU15_9ACTN</name>
<dbReference type="RefSeq" id="WP_359274801.1">
    <property type="nucleotide sequence ID" value="NZ_JBEZNA010000053.1"/>
</dbReference>
<proteinExistence type="predicted"/>
<feature type="region of interest" description="Disordered" evidence="1">
    <location>
        <begin position="1"/>
        <end position="25"/>
    </location>
</feature>
<dbReference type="Gene3D" id="1.10.10.10">
    <property type="entry name" value="Winged helix-like DNA-binding domain superfamily/Winged helix DNA-binding domain"/>
    <property type="match status" value="1"/>
</dbReference>
<sequence>MNRPPVPEGDEPAKAPRRGRRPSEVDPRVVGTHLVLLSVLRDRHQRDGRTVEQLGRDCNFVKSKISELLRGYGGKYPRWEITKAVAAAMDLPLAPLCRLWLAGAREARKKEKWIEGNAGVADDLRAPMPRALEGLRELHGATYRAYAGVFLRPDAADGVVEQALTVVWARMDVAFSSASVAGHVWTVLRELVMAWADPSTAHGVAASRTVSVRWGRDLPDLPDLPDLQGLPDLADLAGTSRLPRLPGLGDDLPDPRDPFGRLTEQTDLFRAMRELAPRHADVLILRYVLRRSAEETADVLGTDPGMVGLWDRQAQEHLEQAPHFRTTTGGMTT</sequence>
<accession>A0ABV3EU15</accession>
<dbReference type="Proteomes" id="UP001551584">
    <property type="component" value="Unassembled WGS sequence"/>
</dbReference>
<dbReference type="SUPFAM" id="SSF88659">
    <property type="entry name" value="Sigma3 and sigma4 domains of RNA polymerase sigma factors"/>
    <property type="match status" value="1"/>
</dbReference>